<dbReference type="Pfam" id="PF07876">
    <property type="entry name" value="Dabb"/>
    <property type="match status" value="1"/>
</dbReference>
<dbReference type="SUPFAM" id="SSF54909">
    <property type="entry name" value="Dimeric alpha+beta barrel"/>
    <property type="match status" value="1"/>
</dbReference>
<evidence type="ECO:0000313" key="3">
    <source>
        <dbReference type="Proteomes" id="UP001221413"/>
    </source>
</evidence>
<dbReference type="Proteomes" id="UP001221413">
    <property type="component" value="Unassembled WGS sequence"/>
</dbReference>
<dbReference type="EMBL" id="JAQGDS010000006">
    <property type="protein sequence ID" value="KAJ6260066.1"/>
    <property type="molecule type" value="Genomic_DNA"/>
</dbReference>
<reference evidence="2" key="1">
    <citation type="submission" date="2023-01" db="EMBL/GenBank/DDBJ databases">
        <title>The chitinases involved in constricting ring structure development in the nematode-trapping fungus Drechslerella dactyloides.</title>
        <authorList>
            <person name="Wang R."/>
            <person name="Zhang L."/>
            <person name="Tang P."/>
            <person name="Li S."/>
            <person name="Liang L."/>
        </authorList>
    </citation>
    <scope>NUCLEOTIDE SEQUENCE</scope>
    <source>
        <strain evidence="2">YMF1.00031</strain>
    </source>
</reference>
<organism evidence="2 3">
    <name type="scientific">Drechslerella dactyloides</name>
    <name type="common">Nematode-trapping fungus</name>
    <name type="synonym">Arthrobotrys dactyloides</name>
    <dbReference type="NCBI Taxonomy" id="74499"/>
    <lineage>
        <taxon>Eukaryota</taxon>
        <taxon>Fungi</taxon>
        <taxon>Dikarya</taxon>
        <taxon>Ascomycota</taxon>
        <taxon>Pezizomycotina</taxon>
        <taxon>Orbiliomycetes</taxon>
        <taxon>Orbiliales</taxon>
        <taxon>Orbiliaceae</taxon>
        <taxon>Drechslerella</taxon>
    </lineage>
</organism>
<dbReference type="SMART" id="SM00886">
    <property type="entry name" value="Dabb"/>
    <property type="match status" value="1"/>
</dbReference>
<evidence type="ECO:0000313" key="2">
    <source>
        <dbReference type="EMBL" id="KAJ6260066.1"/>
    </source>
</evidence>
<keyword evidence="3" id="KW-1185">Reference proteome</keyword>
<gene>
    <name evidence="2" type="ORF">Dda_5712</name>
</gene>
<dbReference type="InterPro" id="IPR013097">
    <property type="entry name" value="Dabb"/>
</dbReference>
<dbReference type="InterPro" id="IPR011008">
    <property type="entry name" value="Dimeric_a/b-barrel"/>
</dbReference>
<sequence length="111" mass="12446">MQTAMAPIKRVTLFKVPDEAHQDIILEQYKKVKQDALKNGKPYILSLSAGKTKNDPRAKGFNLCAISVFANMEDMEYYDAECAAHKALKAVASDKLEDIMTVFMESVTDEE</sequence>
<name>A0AAD6NHT3_DREDA</name>
<protein>
    <recommendedName>
        <fullName evidence="1">Stress-response A/B barrel domain-containing protein</fullName>
    </recommendedName>
</protein>
<dbReference type="Gene3D" id="3.30.70.100">
    <property type="match status" value="1"/>
</dbReference>
<dbReference type="PROSITE" id="PS51502">
    <property type="entry name" value="S_R_A_B_BARREL"/>
    <property type="match status" value="1"/>
</dbReference>
<accession>A0AAD6NHT3</accession>
<comment type="caution">
    <text evidence="2">The sequence shown here is derived from an EMBL/GenBank/DDBJ whole genome shotgun (WGS) entry which is preliminary data.</text>
</comment>
<evidence type="ECO:0000259" key="1">
    <source>
        <dbReference type="PROSITE" id="PS51502"/>
    </source>
</evidence>
<feature type="domain" description="Stress-response A/B barrel" evidence="1">
    <location>
        <begin position="8"/>
        <end position="104"/>
    </location>
</feature>
<dbReference type="AlphaFoldDB" id="A0AAD6NHT3"/>
<proteinExistence type="predicted"/>